<reference evidence="1 2" key="1">
    <citation type="journal article" date="2023" name="Life. Sci Alliance">
        <title>Evolutionary insights into 3D genome organization and epigenetic landscape of Vigna mungo.</title>
        <authorList>
            <person name="Junaid A."/>
            <person name="Singh B."/>
            <person name="Bhatia S."/>
        </authorList>
    </citation>
    <scope>NUCLEOTIDE SEQUENCE [LARGE SCALE GENOMIC DNA]</scope>
    <source>
        <strain evidence="1">Urdbean</strain>
    </source>
</reference>
<protein>
    <submittedName>
        <fullName evidence="1">Uncharacterized protein</fullName>
    </submittedName>
</protein>
<keyword evidence="2" id="KW-1185">Reference proteome</keyword>
<organism evidence="1 2">
    <name type="scientific">Vigna mungo</name>
    <name type="common">Black gram</name>
    <name type="synonym">Phaseolus mungo</name>
    <dbReference type="NCBI Taxonomy" id="3915"/>
    <lineage>
        <taxon>Eukaryota</taxon>
        <taxon>Viridiplantae</taxon>
        <taxon>Streptophyta</taxon>
        <taxon>Embryophyta</taxon>
        <taxon>Tracheophyta</taxon>
        <taxon>Spermatophyta</taxon>
        <taxon>Magnoliopsida</taxon>
        <taxon>eudicotyledons</taxon>
        <taxon>Gunneridae</taxon>
        <taxon>Pentapetalae</taxon>
        <taxon>rosids</taxon>
        <taxon>fabids</taxon>
        <taxon>Fabales</taxon>
        <taxon>Fabaceae</taxon>
        <taxon>Papilionoideae</taxon>
        <taxon>50 kb inversion clade</taxon>
        <taxon>NPAAA clade</taxon>
        <taxon>indigoferoid/millettioid clade</taxon>
        <taxon>Phaseoleae</taxon>
        <taxon>Vigna</taxon>
    </lineage>
</organism>
<evidence type="ECO:0000313" key="1">
    <source>
        <dbReference type="EMBL" id="WVY94267.1"/>
    </source>
</evidence>
<proteinExistence type="predicted"/>
<evidence type="ECO:0000313" key="2">
    <source>
        <dbReference type="Proteomes" id="UP001374535"/>
    </source>
</evidence>
<gene>
    <name evidence="1" type="ORF">V8G54_033355</name>
</gene>
<name>A0AAQ3MNA6_VIGMU</name>
<dbReference type="EMBL" id="CP144691">
    <property type="protein sequence ID" value="WVY94267.1"/>
    <property type="molecule type" value="Genomic_DNA"/>
</dbReference>
<dbReference type="Proteomes" id="UP001374535">
    <property type="component" value="Chromosome 10"/>
</dbReference>
<dbReference type="AlphaFoldDB" id="A0AAQ3MNA6"/>
<sequence>MTDEDFDDDHNVEMMMLVRIMLQMNIWRLHVASLSTKRTDRRSENQLTVHRRNSRVSTSSSPIAFRDVVNRQFLSADTSPPCENWEMTDLRWRTTAETMTSFWSDFHSTPLALSFWKWCHCCSSRPLTKVAPPTLAGTTIFRAIIDSDLGSSQGSTADGEP</sequence>
<accession>A0AAQ3MNA6</accession>